<reference evidence="1 2" key="1">
    <citation type="journal article" date="2019" name="bioRxiv">
        <title>Genomics, evolutionary history and diagnostics of the Alternaria alternata species group including apple and Asian pear pathotypes.</title>
        <authorList>
            <person name="Armitage A.D."/>
            <person name="Cockerton H.M."/>
            <person name="Sreenivasaprasad S."/>
            <person name="Woodhall J.W."/>
            <person name="Lane C.R."/>
            <person name="Harrison R.J."/>
            <person name="Clarkson J.P."/>
        </authorList>
    </citation>
    <scope>NUCLEOTIDE SEQUENCE [LARGE SCALE GENOMIC DNA]</scope>
    <source>
        <strain evidence="1 2">FERA 650</strain>
    </source>
</reference>
<gene>
    <name evidence="1" type="ORF">AG0111_0g3681</name>
</gene>
<proteinExistence type="predicted"/>
<organism evidence="1 2">
    <name type="scientific">Alternaria gaisen</name>
    <dbReference type="NCBI Taxonomy" id="167740"/>
    <lineage>
        <taxon>Eukaryota</taxon>
        <taxon>Fungi</taxon>
        <taxon>Dikarya</taxon>
        <taxon>Ascomycota</taxon>
        <taxon>Pezizomycotina</taxon>
        <taxon>Dothideomycetes</taxon>
        <taxon>Pleosporomycetidae</taxon>
        <taxon>Pleosporales</taxon>
        <taxon>Pleosporineae</taxon>
        <taxon>Pleosporaceae</taxon>
        <taxon>Alternaria</taxon>
        <taxon>Alternaria sect. Alternaria</taxon>
    </lineage>
</organism>
<evidence type="ECO:0000313" key="2">
    <source>
        <dbReference type="Proteomes" id="UP000293547"/>
    </source>
</evidence>
<dbReference type="Proteomes" id="UP000293547">
    <property type="component" value="Unassembled WGS sequence"/>
</dbReference>
<dbReference type="EMBL" id="PDWZ02000003">
    <property type="protein sequence ID" value="KAB2107735.1"/>
    <property type="molecule type" value="Genomic_DNA"/>
</dbReference>
<comment type="caution">
    <text evidence="1">The sequence shown here is derived from an EMBL/GenBank/DDBJ whole genome shotgun (WGS) entry which is preliminary data.</text>
</comment>
<protein>
    <submittedName>
        <fullName evidence="1">Uncharacterized protein</fullName>
    </submittedName>
</protein>
<name>A0ACB6FTF6_9PLEO</name>
<accession>A0ACB6FTF6</accession>
<sequence length="80" mass="9406">MLAIDGDRVKLVCNWSESGGFKYLALSHMWGIDATQQLRLVLSRLEEFQEEIPWLELPFIFKEAIKKARQVGYNYIWIDS</sequence>
<evidence type="ECO:0000313" key="1">
    <source>
        <dbReference type="EMBL" id="KAB2107735.1"/>
    </source>
</evidence>
<keyword evidence="2" id="KW-1185">Reference proteome</keyword>